<keyword evidence="6" id="KW-1185">Reference proteome</keyword>
<dbReference type="InterPro" id="IPR036291">
    <property type="entry name" value="NAD(P)-bd_dom_sf"/>
</dbReference>
<dbReference type="Pfam" id="PF01370">
    <property type="entry name" value="Epimerase"/>
    <property type="match status" value="1"/>
</dbReference>
<dbReference type="Proteomes" id="UP001148299">
    <property type="component" value="Unassembled WGS sequence"/>
</dbReference>
<comment type="caution">
    <text evidence="5">The sequence shown here is derived from an EMBL/GenBank/DDBJ whole genome shotgun (WGS) entry which is preliminary data.</text>
</comment>
<sequence length="350" mass="38170">MPRILVTGGSGFLGGMIVDTLLERGHSVLATVRSADKARSMKSQRPQVPLGKLDFVIVEDIAKLDAFNQAVVCDPPLDIIIHTAIPFHYSITDVKKDMIDPAVNGTIGILNSVKSYAPTVKRVVITSSFVAMYNSDKAAGSKYSESDWNPVRWETAEDAANATGQSGYRTSKALAEKEAWAFMEREEPGFSLAVLNPSLILGPVSSLSLGSLEDINTSNERIRDFMIGKLRDRCPPTGSPFWVDVRDVAMAHVAAAEKPEAAGKRFFLTAGNLCNREIVEIIYESFPDLRENLPQGEESLKDGSYPPGGPTHGYDNGQSIESIGLNYRSLKVSVVDAVKSLQMVQRVKFC</sequence>
<protein>
    <submittedName>
        <fullName evidence="5">NAD(P)-binding protein</fullName>
    </submittedName>
</protein>
<comment type="similarity">
    <text evidence="2">Belongs to the NAD(P)-dependent epimerase/dehydratase family. Dihydroflavonol-4-reductase subfamily.</text>
</comment>
<reference evidence="5" key="2">
    <citation type="journal article" date="2023" name="IMA Fungus">
        <title>Comparative genomic study of the Penicillium genus elucidates a diverse pangenome and 15 lateral gene transfer events.</title>
        <authorList>
            <person name="Petersen C."/>
            <person name="Sorensen T."/>
            <person name="Nielsen M.R."/>
            <person name="Sondergaard T.E."/>
            <person name="Sorensen J.L."/>
            <person name="Fitzpatrick D.A."/>
            <person name="Frisvad J.C."/>
            <person name="Nielsen K.L."/>
        </authorList>
    </citation>
    <scope>NUCLEOTIDE SEQUENCE</scope>
    <source>
        <strain evidence="5">IBT 35675</strain>
    </source>
</reference>
<feature type="domain" description="NAD-dependent epimerase/dehydratase" evidence="4">
    <location>
        <begin position="4"/>
        <end position="263"/>
    </location>
</feature>
<proteinExistence type="inferred from homology"/>
<dbReference type="SUPFAM" id="SSF51735">
    <property type="entry name" value="NAD(P)-binding Rossmann-fold domains"/>
    <property type="match status" value="1"/>
</dbReference>
<dbReference type="Gene3D" id="3.40.50.720">
    <property type="entry name" value="NAD(P)-binding Rossmann-like Domain"/>
    <property type="match status" value="1"/>
</dbReference>
<dbReference type="InterPro" id="IPR001509">
    <property type="entry name" value="Epimerase_deHydtase"/>
</dbReference>
<dbReference type="PANTHER" id="PTHR10366:SF564">
    <property type="entry name" value="STEROL-4-ALPHA-CARBOXYLATE 3-DEHYDROGENASE, DECARBOXYLATING"/>
    <property type="match status" value="1"/>
</dbReference>
<gene>
    <name evidence="5" type="ORF">N7541_009818</name>
</gene>
<keyword evidence="1" id="KW-0560">Oxidoreductase</keyword>
<organism evidence="5 6">
    <name type="scientific">Penicillium brevicompactum</name>
    <dbReference type="NCBI Taxonomy" id="5074"/>
    <lineage>
        <taxon>Eukaryota</taxon>
        <taxon>Fungi</taxon>
        <taxon>Dikarya</taxon>
        <taxon>Ascomycota</taxon>
        <taxon>Pezizomycotina</taxon>
        <taxon>Eurotiomycetes</taxon>
        <taxon>Eurotiomycetidae</taxon>
        <taxon>Eurotiales</taxon>
        <taxon>Aspergillaceae</taxon>
        <taxon>Penicillium</taxon>
    </lineage>
</organism>
<evidence type="ECO:0000256" key="2">
    <source>
        <dbReference type="ARBA" id="ARBA00023445"/>
    </source>
</evidence>
<dbReference type="CDD" id="cd05227">
    <property type="entry name" value="AR_SDR_e"/>
    <property type="match status" value="1"/>
</dbReference>
<feature type="region of interest" description="Disordered" evidence="3">
    <location>
        <begin position="293"/>
        <end position="317"/>
    </location>
</feature>
<evidence type="ECO:0000259" key="4">
    <source>
        <dbReference type="Pfam" id="PF01370"/>
    </source>
</evidence>
<evidence type="ECO:0000256" key="1">
    <source>
        <dbReference type="ARBA" id="ARBA00023002"/>
    </source>
</evidence>
<evidence type="ECO:0000313" key="6">
    <source>
        <dbReference type="Proteomes" id="UP001148299"/>
    </source>
</evidence>
<dbReference type="EMBL" id="JAPZBR010000008">
    <property type="protein sequence ID" value="KAJ5340694.1"/>
    <property type="molecule type" value="Genomic_DNA"/>
</dbReference>
<dbReference type="FunFam" id="3.40.50.720:FF:000191">
    <property type="entry name" value="Methylglyoxal reductase (NADPH-dependent)"/>
    <property type="match status" value="1"/>
</dbReference>
<evidence type="ECO:0000256" key="3">
    <source>
        <dbReference type="SAM" id="MobiDB-lite"/>
    </source>
</evidence>
<evidence type="ECO:0000313" key="5">
    <source>
        <dbReference type="EMBL" id="KAJ5340694.1"/>
    </source>
</evidence>
<dbReference type="InterPro" id="IPR050425">
    <property type="entry name" value="NAD(P)_dehydrat-like"/>
</dbReference>
<name>A0A9W9QQF1_PENBR</name>
<dbReference type="PANTHER" id="PTHR10366">
    <property type="entry name" value="NAD DEPENDENT EPIMERASE/DEHYDRATASE"/>
    <property type="match status" value="1"/>
</dbReference>
<reference evidence="5" key="1">
    <citation type="submission" date="2022-12" db="EMBL/GenBank/DDBJ databases">
        <authorList>
            <person name="Petersen C."/>
        </authorList>
    </citation>
    <scope>NUCLEOTIDE SEQUENCE</scope>
    <source>
        <strain evidence="5">IBT 35675</strain>
    </source>
</reference>
<accession>A0A9W9QQF1</accession>
<dbReference type="AlphaFoldDB" id="A0A9W9QQF1"/>
<dbReference type="GO" id="GO:0016616">
    <property type="term" value="F:oxidoreductase activity, acting on the CH-OH group of donors, NAD or NADP as acceptor"/>
    <property type="evidence" value="ECO:0007669"/>
    <property type="project" value="TreeGrafter"/>
</dbReference>